<comment type="caution">
    <text evidence="2">The sequence shown here is derived from an EMBL/GenBank/DDBJ whole genome shotgun (WGS) entry which is preliminary data.</text>
</comment>
<keyword evidence="1" id="KW-1133">Transmembrane helix</keyword>
<keyword evidence="3" id="KW-1185">Reference proteome</keyword>
<dbReference type="RefSeq" id="WP_096355163.1">
    <property type="nucleotide sequence ID" value="NZ_AP017313.1"/>
</dbReference>
<dbReference type="OrthoDB" id="680456at2"/>
<keyword evidence="1" id="KW-0472">Membrane</keyword>
<accession>A0A839SEN9</accession>
<dbReference type="AlphaFoldDB" id="A0A839SEN9"/>
<sequence length="189" mass="21483">MKTEELELDERSLKDIIGDMTVELQKCHAFMAVQTNEREARDKLIAEKNKGIGQLVTDFKEDLKNIKVIAPPADLSPVTKTLTNGLADINQTIDKGPKPIHRSLKINLFPEHNHREHYKLVYGRLIPSLLGFIILFFVCLTVRDSLDAYRAHQQNIDGNNCINAWNYVYNHSGPATQKRMSKALEDASK</sequence>
<evidence type="ECO:0000256" key="1">
    <source>
        <dbReference type="SAM" id="Phobius"/>
    </source>
</evidence>
<evidence type="ECO:0000313" key="2">
    <source>
        <dbReference type="EMBL" id="MBB3054997.1"/>
    </source>
</evidence>
<feature type="transmembrane region" description="Helical" evidence="1">
    <location>
        <begin position="121"/>
        <end position="142"/>
    </location>
</feature>
<dbReference type="EMBL" id="JACHWX010000003">
    <property type="protein sequence ID" value="MBB3054997.1"/>
    <property type="molecule type" value="Genomic_DNA"/>
</dbReference>
<keyword evidence="1" id="KW-0812">Transmembrane</keyword>
<name>A0A839SEN9_9SPHI</name>
<gene>
    <name evidence="2" type="ORF">FHS11_001414</name>
</gene>
<evidence type="ECO:0000313" key="3">
    <source>
        <dbReference type="Proteomes" id="UP000539265"/>
    </source>
</evidence>
<organism evidence="2 3">
    <name type="scientific">Mucilaginibacter gotjawali</name>
    <dbReference type="NCBI Taxonomy" id="1550579"/>
    <lineage>
        <taxon>Bacteria</taxon>
        <taxon>Pseudomonadati</taxon>
        <taxon>Bacteroidota</taxon>
        <taxon>Sphingobacteriia</taxon>
        <taxon>Sphingobacteriales</taxon>
        <taxon>Sphingobacteriaceae</taxon>
        <taxon>Mucilaginibacter</taxon>
    </lineage>
</organism>
<proteinExistence type="predicted"/>
<protein>
    <submittedName>
        <fullName evidence="2">Uncharacterized protein</fullName>
    </submittedName>
</protein>
<reference evidence="2" key="1">
    <citation type="submission" date="2020-08" db="EMBL/GenBank/DDBJ databases">
        <title>Genomic Encyclopedia of Type Strains, Phase III (KMG-III): the genomes of soil and plant-associated and newly described type strains.</title>
        <authorList>
            <person name="Whitman W."/>
        </authorList>
    </citation>
    <scope>NUCLEOTIDE SEQUENCE [LARGE SCALE GENOMIC DNA]</scope>
    <source>
        <strain evidence="2">CECT 8628</strain>
    </source>
</reference>
<dbReference type="Proteomes" id="UP000539265">
    <property type="component" value="Unassembled WGS sequence"/>
</dbReference>